<dbReference type="InterPro" id="IPR025246">
    <property type="entry name" value="IS30-like_HTH"/>
</dbReference>
<dbReference type="Pfam" id="PF13936">
    <property type="entry name" value="HTH_38"/>
    <property type="match status" value="1"/>
</dbReference>
<dbReference type="AlphaFoldDB" id="A0A2M3Z9T5"/>
<accession>A0A2M3Z9T5</accession>
<dbReference type="InterPro" id="IPR009057">
    <property type="entry name" value="Homeodomain-like_sf"/>
</dbReference>
<evidence type="ECO:0000256" key="2">
    <source>
        <dbReference type="SAM" id="MobiDB-lite"/>
    </source>
</evidence>
<feature type="compositionally biased region" description="Basic residues" evidence="2">
    <location>
        <begin position="47"/>
        <end position="71"/>
    </location>
</feature>
<evidence type="ECO:0000259" key="3">
    <source>
        <dbReference type="Pfam" id="PF13936"/>
    </source>
</evidence>
<feature type="compositionally biased region" description="Polar residues" evidence="2">
    <location>
        <begin position="121"/>
        <end position="135"/>
    </location>
</feature>
<evidence type="ECO:0000313" key="4">
    <source>
        <dbReference type="EMBL" id="MBW25235.1"/>
    </source>
</evidence>
<evidence type="ECO:0000256" key="1">
    <source>
        <dbReference type="ARBA" id="ARBA00004123"/>
    </source>
</evidence>
<dbReference type="GO" id="GO:0005634">
    <property type="term" value="C:nucleus"/>
    <property type="evidence" value="ECO:0007669"/>
    <property type="project" value="UniProtKB-SubCell"/>
</dbReference>
<dbReference type="Gene3D" id="1.10.10.10">
    <property type="entry name" value="Winged helix-like DNA-binding domain superfamily/Winged helix DNA-binding domain"/>
    <property type="match status" value="1"/>
</dbReference>
<dbReference type="EMBL" id="GGFM01004484">
    <property type="protein sequence ID" value="MBW25235.1"/>
    <property type="molecule type" value="Transcribed_RNA"/>
</dbReference>
<proteinExistence type="predicted"/>
<sequence>MGTSQHLSFEEKIKIKSYHDAGLSNREIGRKIHRAHTAVGNYLKNGDKHKRIEKRGKKSKLSSKDTRRIRRLATNQKRTTSQIRAKLELSVTIRCVQQVLSNTEHLEWRKRLGKPKLTKVAKNTVSTSRRNTFPGTRNGKT</sequence>
<dbReference type="InterPro" id="IPR036388">
    <property type="entry name" value="WH-like_DNA-bd_sf"/>
</dbReference>
<reference evidence="4" key="1">
    <citation type="submission" date="2018-01" db="EMBL/GenBank/DDBJ databases">
        <title>An insight into the sialome of Amazonian anophelines.</title>
        <authorList>
            <person name="Ribeiro J.M."/>
            <person name="Scarpassa V."/>
            <person name="Calvo E."/>
        </authorList>
    </citation>
    <scope>NUCLEOTIDE SEQUENCE</scope>
    <source>
        <tissue evidence="4">Salivary glands</tissue>
    </source>
</reference>
<comment type="subcellular location">
    <subcellularLocation>
        <location evidence="1">Nucleus</location>
    </subcellularLocation>
</comment>
<name>A0A2M3Z9T5_9DIPT</name>
<organism evidence="4">
    <name type="scientific">Anopheles braziliensis</name>
    <dbReference type="NCBI Taxonomy" id="58242"/>
    <lineage>
        <taxon>Eukaryota</taxon>
        <taxon>Metazoa</taxon>
        <taxon>Ecdysozoa</taxon>
        <taxon>Arthropoda</taxon>
        <taxon>Hexapoda</taxon>
        <taxon>Insecta</taxon>
        <taxon>Pterygota</taxon>
        <taxon>Neoptera</taxon>
        <taxon>Endopterygota</taxon>
        <taxon>Diptera</taxon>
        <taxon>Nematocera</taxon>
        <taxon>Culicoidea</taxon>
        <taxon>Culicidae</taxon>
        <taxon>Anophelinae</taxon>
        <taxon>Anopheles</taxon>
    </lineage>
</organism>
<feature type="domain" description="Transposase IS30-like HTH" evidence="3">
    <location>
        <begin position="5"/>
        <end position="43"/>
    </location>
</feature>
<feature type="region of interest" description="Disordered" evidence="2">
    <location>
        <begin position="120"/>
        <end position="141"/>
    </location>
</feature>
<protein>
    <submittedName>
        <fullName evidence="4">Putative transposable element</fullName>
    </submittedName>
</protein>
<dbReference type="SUPFAM" id="SSF46689">
    <property type="entry name" value="Homeodomain-like"/>
    <property type="match status" value="1"/>
</dbReference>
<dbReference type="Gene3D" id="1.10.10.60">
    <property type="entry name" value="Homeodomain-like"/>
    <property type="match status" value="1"/>
</dbReference>
<feature type="region of interest" description="Disordered" evidence="2">
    <location>
        <begin position="43"/>
        <end position="77"/>
    </location>
</feature>